<proteinExistence type="predicted"/>
<accession>A0AAI8YLK0</accession>
<evidence type="ECO:0000313" key="3">
    <source>
        <dbReference type="Proteomes" id="UP001295740"/>
    </source>
</evidence>
<evidence type="ECO:0000256" key="1">
    <source>
        <dbReference type="SAM" id="MobiDB-lite"/>
    </source>
</evidence>
<feature type="compositionally biased region" description="Acidic residues" evidence="1">
    <location>
        <begin position="641"/>
        <end position="659"/>
    </location>
</feature>
<dbReference type="AlphaFoldDB" id="A0AAI8YLK0"/>
<feature type="compositionally biased region" description="Basic residues" evidence="1">
    <location>
        <begin position="752"/>
        <end position="763"/>
    </location>
</feature>
<feature type="region of interest" description="Disordered" evidence="1">
    <location>
        <begin position="707"/>
        <end position="763"/>
    </location>
</feature>
<dbReference type="EMBL" id="CAUWAG010000018">
    <property type="protein sequence ID" value="CAJ2511732.1"/>
    <property type="molecule type" value="Genomic_DNA"/>
</dbReference>
<organism evidence="2 3">
    <name type="scientific">Anthostomella pinea</name>
    <dbReference type="NCBI Taxonomy" id="933095"/>
    <lineage>
        <taxon>Eukaryota</taxon>
        <taxon>Fungi</taxon>
        <taxon>Dikarya</taxon>
        <taxon>Ascomycota</taxon>
        <taxon>Pezizomycotina</taxon>
        <taxon>Sordariomycetes</taxon>
        <taxon>Xylariomycetidae</taxon>
        <taxon>Xylariales</taxon>
        <taxon>Xylariaceae</taxon>
        <taxon>Anthostomella</taxon>
    </lineage>
</organism>
<gene>
    <name evidence="2" type="ORF">KHLLAP_LOCUS12200</name>
</gene>
<comment type="caution">
    <text evidence="2">The sequence shown here is derived from an EMBL/GenBank/DDBJ whole genome shotgun (WGS) entry which is preliminary data.</text>
</comment>
<feature type="compositionally biased region" description="Acidic residues" evidence="1">
    <location>
        <begin position="730"/>
        <end position="741"/>
    </location>
</feature>
<sequence>MSNSAVGFSFQADVVNVGSLAHLITGRVLKSLSDGGVDLYAVTASIWLGKHFQVQKSLETTLYFHLASRKGTQGFLAKALSIGWGHTEVAVEMARTKAGTNALLLIGAISWGTSDFMATQCLSELLEVFVCEADRLPSVDVLRAMVAYLGPVVADLGFSTVLQHVTTTAEHTLLRHLTTSGKYTLPHSIEHASSFAGLSCLGDASVVAGAIKQLILTSQRGETNYMVVRQRGARLATFASHILGMSVGLMLDDTVLWASAGANGSVVLQLRPQYTGPSTLQTMSQSKINLVDAPCRFTSLTPEMVTAVCRGICNLSFTPLDRLDIGPDEPYSNSHKINGKFPSSLALLDTFADFNIPRAAVMGFGDCTSRGMPGWTEPETRANGFSYLEFADALLFQKACNSHQEGNNTHTSCLCFYLGGIIHGFASTIVALAQCQYDLTQLRIRAELTNGTVETSWYRGCAGANLPGFISSRDLFAHLVQLFPGGDTTLTQENTWVDPYGNTEMQELDGLSILGASGYAYTTYYTCLLKEDCDDSQGRVISLSPGRASVSGAIQGSFIESHYRPGSLKTYMDVGLRVQEIWVSTRIGPEPSMTSSVSLKRCIAYLLSCVRFTPACPHSVDQPYRVRSAQRQLRLAPFSDIEYDDDDDDDDDGDGDGDGDGDRDGDGDDHHMRDLILFALKGQKLEQIIQCGWAPGKVRDAALKHHTNTKRPAAVTLAGRKPVSLGPAFAEDEEDGEEDPDPILPPAEVPIPRHRPSRGRSTP</sequence>
<feature type="region of interest" description="Disordered" evidence="1">
    <location>
        <begin position="637"/>
        <end position="668"/>
    </location>
</feature>
<name>A0AAI8YLK0_9PEZI</name>
<protein>
    <submittedName>
        <fullName evidence="2">Uu.00g073570.m01.CDS01</fullName>
    </submittedName>
</protein>
<evidence type="ECO:0000313" key="2">
    <source>
        <dbReference type="EMBL" id="CAJ2511732.1"/>
    </source>
</evidence>
<reference evidence="2" key="1">
    <citation type="submission" date="2023-10" db="EMBL/GenBank/DDBJ databases">
        <authorList>
            <person name="Hackl T."/>
        </authorList>
    </citation>
    <scope>NUCLEOTIDE SEQUENCE</scope>
</reference>
<keyword evidence="3" id="KW-1185">Reference proteome</keyword>
<dbReference type="Proteomes" id="UP001295740">
    <property type="component" value="Unassembled WGS sequence"/>
</dbReference>